<dbReference type="OMA" id="WFPGTSG"/>
<dbReference type="GO" id="GO:0019509">
    <property type="term" value="P:L-methionine salvage from methylthioadenosine"/>
    <property type="evidence" value="ECO:0007669"/>
    <property type="project" value="UniProtKB-UniRule"/>
</dbReference>
<dbReference type="GO" id="GO:0019323">
    <property type="term" value="P:pentose catabolic process"/>
    <property type="evidence" value="ECO:0007669"/>
    <property type="project" value="TreeGrafter"/>
</dbReference>
<comment type="function">
    <text evidence="6">Catalyzes the dehydration of methylthioribulose-1-phosphate (MTRu-1-P) into 2,3-diketo-5-methylthiopentyl-1-phosphate (DK-MTP-1-P).</text>
</comment>
<dbReference type="GeneID" id="92932338"/>
<dbReference type="InterPro" id="IPR017714">
    <property type="entry name" value="MethylthioRu-1-P_deHdtase_MtnB"/>
</dbReference>
<sequence length="211" mass="23616">MQPAELCEDPRAMLAASAREFYRRGWMLGTAGNLSARLPDDSFWITASGRPKDLLTETDFVRVDDEGRVLEAAAMRKPSAETAIHRVIYRHFAEARWIFHVHSVEANLCGHFARDGALRLPPLEMLKGLGVPDAEPEVDLPVFPNLVDVAAIAVRMDAEFARHRPRVPGALIHRHGLTAWGPDAHAARHHLELLEYCFRYLVQARSLALGD</sequence>
<keyword evidence="4 6" id="KW-0486">Methionine biosynthesis</keyword>
<evidence type="ECO:0000256" key="2">
    <source>
        <dbReference type="ARBA" id="ARBA00022723"/>
    </source>
</evidence>
<reference evidence="10 11" key="1">
    <citation type="submission" date="2016-06" db="EMBL/GenBank/DDBJ databases">
        <title>Gene turnover analysis identifies the evolutionary adaptation of the extremophile Acidithiobacillus caldus.</title>
        <authorList>
            <person name="Zhang X."/>
        </authorList>
    </citation>
    <scope>NUCLEOTIDE SEQUENCE [LARGE SCALE GENOMIC DNA]</scope>
    <source>
        <strain evidence="8 10">DX</strain>
        <strain evidence="9 11">S1</strain>
    </source>
</reference>
<dbReference type="GO" id="GO:0016832">
    <property type="term" value="F:aldehyde-lyase activity"/>
    <property type="evidence" value="ECO:0007669"/>
    <property type="project" value="TreeGrafter"/>
</dbReference>
<dbReference type="InterPro" id="IPR001303">
    <property type="entry name" value="Aldolase_II/adducin_N"/>
</dbReference>
<keyword evidence="5 6" id="KW-0456">Lyase</keyword>
<comment type="catalytic activity">
    <reaction evidence="6">
        <text>5-(methylsulfanyl)-D-ribulose 1-phosphate = 5-methylsulfanyl-2,3-dioxopentyl phosphate + H2O</text>
        <dbReference type="Rhea" id="RHEA:15549"/>
        <dbReference type="ChEBI" id="CHEBI:15377"/>
        <dbReference type="ChEBI" id="CHEBI:58548"/>
        <dbReference type="ChEBI" id="CHEBI:58828"/>
        <dbReference type="EC" id="4.2.1.109"/>
    </reaction>
</comment>
<protein>
    <recommendedName>
        <fullName evidence="6">Methylthioribulose-1-phosphate dehydratase</fullName>
        <shortName evidence="6">MTRu-1-P dehydratase</shortName>
        <ecNumber evidence="6">4.2.1.109</ecNumber>
    </recommendedName>
</protein>
<feature type="domain" description="Class II aldolase/adducin N-terminal" evidence="7">
    <location>
        <begin position="12"/>
        <end position="202"/>
    </location>
</feature>
<dbReference type="PANTHER" id="PTHR22789">
    <property type="entry name" value="FUCULOSE PHOSPHATE ALDOLASE"/>
    <property type="match status" value="1"/>
</dbReference>
<name>A0A1E7YJC6_9PROT</name>
<dbReference type="AlphaFoldDB" id="A0A1E7YJC6"/>
<evidence type="ECO:0000256" key="3">
    <source>
        <dbReference type="ARBA" id="ARBA00022833"/>
    </source>
</evidence>
<evidence type="ECO:0000256" key="5">
    <source>
        <dbReference type="ARBA" id="ARBA00023239"/>
    </source>
</evidence>
<evidence type="ECO:0000256" key="6">
    <source>
        <dbReference type="HAMAP-Rule" id="MF_01677"/>
    </source>
</evidence>
<evidence type="ECO:0000313" key="11">
    <source>
        <dbReference type="Proteomes" id="UP000175707"/>
    </source>
</evidence>
<comment type="pathway">
    <text evidence="6">Amino-acid biosynthesis; L-methionine biosynthesis via salvage pathway; L-methionine from S-methyl-5-thio-alpha-D-ribose 1-phosphate: step 2/6.</text>
</comment>
<dbReference type="EMBL" id="LZYE01000364">
    <property type="protein sequence ID" value="OFC29633.1"/>
    <property type="molecule type" value="Genomic_DNA"/>
</dbReference>
<feature type="binding site" evidence="6">
    <location>
        <position position="102"/>
    </location>
    <ligand>
        <name>Zn(2+)</name>
        <dbReference type="ChEBI" id="CHEBI:29105"/>
    </ligand>
</feature>
<comment type="caution">
    <text evidence="8">The sequence shown here is derived from an EMBL/GenBank/DDBJ whole genome shotgun (WGS) entry which is preliminary data.</text>
</comment>
<dbReference type="Proteomes" id="UP000175707">
    <property type="component" value="Unassembled WGS sequence"/>
</dbReference>
<dbReference type="RefSeq" id="WP_004868699.1">
    <property type="nucleotide sequence ID" value="NZ_CP026328.2"/>
</dbReference>
<keyword evidence="2 6" id="KW-0479">Metal-binding</keyword>
<evidence type="ECO:0000313" key="9">
    <source>
        <dbReference type="EMBL" id="OFC61836.1"/>
    </source>
</evidence>
<keyword evidence="3 6" id="KW-0862">Zinc</keyword>
<evidence type="ECO:0000256" key="1">
    <source>
        <dbReference type="ARBA" id="ARBA00022605"/>
    </source>
</evidence>
<dbReference type="EC" id="4.2.1.109" evidence="6"/>
<dbReference type="EMBL" id="LZYH01000327">
    <property type="protein sequence ID" value="OFC61836.1"/>
    <property type="molecule type" value="Genomic_DNA"/>
</dbReference>
<dbReference type="PANTHER" id="PTHR22789:SF0">
    <property type="entry name" value="3-OXO-TETRONATE 4-PHOSPHATE DECARBOXYLASE-RELATED"/>
    <property type="match status" value="1"/>
</dbReference>
<evidence type="ECO:0000259" key="7">
    <source>
        <dbReference type="SMART" id="SM01007"/>
    </source>
</evidence>
<accession>A0A1E7YJC6</accession>
<keyword evidence="1 6" id="KW-0028">Amino-acid biosynthesis</keyword>
<dbReference type="HAMAP" id="MF_01677">
    <property type="entry name" value="Salvage_MtnB"/>
    <property type="match status" value="1"/>
</dbReference>
<proteinExistence type="inferred from homology"/>
<dbReference type="Proteomes" id="UP000175616">
    <property type="component" value="Unassembled WGS sequence"/>
</dbReference>
<evidence type="ECO:0000313" key="10">
    <source>
        <dbReference type="Proteomes" id="UP000175616"/>
    </source>
</evidence>
<evidence type="ECO:0000313" key="8">
    <source>
        <dbReference type="EMBL" id="OFC29633.1"/>
    </source>
</evidence>
<feature type="binding site" evidence="6">
    <location>
        <position position="100"/>
    </location>
    <ligand>
        <name>Zn(2+)</name>
        <dbReference type="ChEBI" id="CHEBI:29105"/>
    </ligand>
</feature>
<dbReference type="InterPro" id="IPR050197">
    <property type="entry name" value="Aldolase_class_II_sugar_metab"/>
</dbReference>
<gene>
    <name evidence="6" type="primary">mtnB</name>
    <name evidence="8" type="ORF">BAE27_13995</name>
    <name evidence="9" type="ORF">BAE30_03655</name>
</gene>
<dbReference type="SUPFAM" id="SSF53639">
    <property type="entry name" value="AraD/HMP-PK domain-like"/>
    <property type="match status" value="1"/>
</dbReference>
<dbReference type="UniPathway" id="UPA00904">
    <property type="reaction ID" value="UER00875"/>
</dbReference>
<dbReference type="NCBIfam" id="TIGR03328">
    <property type="entry name" value="salvage_mtnB"/>
    <property type="match status" value="1"/>
</dbReference>
<dbReference type="GO" id="GO:0046570">
    <property type="term" value="F:methylthioribulose 1-phosphate dehydratase activity"/>
    <property type="evidence" value="ECO:0007669"/>
    <property type="project" value="UniProtKB-UniRule"/>
</dbReference>
<dbReference type="Pfam" id="PF00596">
    <property type="entry name" value="Aldolase_II"/>
    <property type="match status" value="1"/>
</dbReference>
<organism evidence="8 10">
    <name type="scientific">Acidithiobacillus caldus</name>
    <dbReference type="NCBI Taxonomy" id="33059"/>
    <lineage>
        <taxon>Bacteria</taxon>
        <taxon>Pseudomonadati</taxon>
        <taxon>Pseudomonadota</taxon>
        <taxon>Acidithiobacillia</taxon>
        <taxon>Acidithiobacillales</taxon>
        <taxon>Acidithiobacillaceae</taxon>
        <taxon>Acidithiobacillus</taxon>
    </lineage>
</organism>
<dbReference type="GO" id="GO:0005829">
    <property type="term" value="C:cytosol"/>
    <property type="evidence" value="ECO:0007669"/>
    <property type="project" value="TreeGrafter"/>
</dbReference>
<dbReference type="InterPro" id="IPR036409">
    <property type="entry name" value="Aldolase_II/adducin_N_sf"/>
</dbReference>
<evidence type="ECO:0000256" key="4">
    <source>
        <dbReference type="ARBA" id="ARBA00023167"/>
    </source>
</evidence>
<dbReference type="SMART" id="SM01007">
    <property type="entry name" value="Aldolase_II"/>
    <property type="match status" value="1"/>
</dbReference>
<dbReference type="GO" id="GO:0008270">
    <property type="term" value="F:zinc ion binding"/>
    <property type="evidence" value="ECO:0007669"/>
    <property type="project" value="UniProtKB-UniRule"/>
</dbReference>
<dbReference type="Gene3D" id="3.40.225.10">
    <property type="entry name" value="Class II aldolase/adducin N-terminal domain"/>
    <property type="match status" value="1"/>
</dbReference>
<comment type="cofactor">
    <cofactor evidence="6">
        <name>Zn(2+)</name>
        <dbReference type="ChEBI" id="CHEBI:29105"/>
    </cofactor>
    <text evidence="6">Binds 1 zinc ion per subunit.</text>
</comment>
<comment type="similarity">
    <text evidence="6">Belongs to the aldolase class II family. MtnB subfamily.</text>
</comment>